<comment type="caution">
    <text evidence="3">The sequence shown here is derived from an EMBL/GenBank/DDBJ whole genome shotgun (WGS) entry which is preliminary data.</text>
</comment>
<dbReference type="PANTHER" id="PTHR43574">
    <property type="entry name" value="EPIMERASE-RELATED"/>
    <property type="match status" value="1"/>
</dbReference>
<dbReference type="Pfam" id="PF01370">
    <property type="entry name" value="Epimerase"/>
    <property type="match status" value="1"/>
</dbReference>
<keyword evidence="4" id="KW-1185">Reference proteome</keyword>
<evidence type="ECO:0000259" key="2">
    <source>
        <dbReference type="Pfam" id="PF01370"/>
    </source>
</evidence>
<dbReference type="Gene3D" id="3.40.50.720">
    <property type="entry name" value="NAD(P)-binding Rossmann-like Domain"/>
    <property type="match status" value="1"/>
</dbReference>
<keyword evidence="1" id="KW-0520">NAD</keyword>
<organism evidence="3 4">
    <name type="scientific">Mesorhizobium helmanticense</name>
    <dbReference type="NCBI Taxonomy" id="1776423"/>
    <lineage>
        <taxon>Bacteria</taxon>
        <taxon>Pseudomonadati</taxon>
        <taxon>Pseudomonadota</taxon>
        <taxon>Alphaproteobacteria</taxon>
        <taxon>Hyphomicrobiales</taxon>
        <taxon>Phyllobacteriaceae</taxon>
        <taxon>Mesorhizobium</taxon>
    </lineage>
</organism>
<dbReference type="SUPFAM" id="SSF51735">
    <property type="entry name" value="NAD(P)-binding Rossmann-fold domains"/>
    <property type="match status" value="1"/>
</dbReference>
<feature type="domain" description="NAD-dependent epimerase/dehydratase" evidence="2">
    <location>
        <begin position="99"/>
        <end position="211"/>
    </location>
</feature>
<evidence type="ECO:0000313" key="3">
    <source>
        <dbReference type="EMBL" id="PTE07498.1"/>
    </source>
</evidence>
<dbReference type="AlphaFoldDB" id="A0A2T4IPL9"/>
<dbReference type="InterPro" id="IPR036291">
    <property type="entry name" value="NAD(P)-bd_dom_sf"/>
</dbReference>
<dbReference type="RefSeq" id="WP_107651842.1">
    <property type="nucleotide sequence ID" value="NZ_PZJX01000047.1"/>
</dbReference>
<dbReference type="Proteomes" id="UP000240259">
    <property type="component" value="Unassembled WGS sequence"/>
</dbReference>
<evidence type="ECO:0000256" key="1">
    <source>
        <dbReference type="ARBA" id="ARBA00023027"/>
    </source>
</evidence>
<sequence length="299" mass="32372">MSGKQFFIFGAGYSGKAFARASEGAGTIFGTTRSTDKFTALRQAGIEPLLFDGAPTPGISAALRETTHLIVSVAPDEAGDPVLNAMRRTIVADMPALEWIAYLSTVGVYGDYGGAWVDETAECRPVSKRSIMRVAAERDWLQLGREIGRPVAILRLSGIYGPGRNALVNLENGTARRLVKPGQVFNRIHCDDIAGALWHLAGSNAGGVFNVTDDLPAPPQDVVAYAASLTGIEPPPEIPFETAQLSPMARSFYGENKRVANMAIKAAGYRFRFPDYRAAFDQMWADGDWRDGEARSPMR</sequence>
<dbReference type="CDD" id="cd05266">
    <property type="entry name" value="SDR_a4"/>
    <property type="match status" value="1"/>
</dbReference>
<protein>
    <submittedName>
        <fullName evidence="3">NAD(P)-dependent oxidoreductase</fullName>
    </submittedName>
</protein>
<dbReference type="InterPro" id="IPR001509">
    <property type="entry name" value="Epimerase_deHydtase"/>
</dbReference>
<dbReference type="EMBL" id="PZJX01000047">
    <property type="protein sequence ID" value="PTE07498.1"/>
    <property type="molecule type" value="Genomic_DNA"/>
</dbReference>
<gene>
    <name evidence="3" type="ORF">C9427_25550</name>
</gene>
<proteinExistence type="predicted"/>
<accession>A0A2T4IPL9</accession>
<evidence type="ECO:0000313" key="4">
    <source>
        <dbReference type="Proteomes" id="UP000240259"/>
    </source>
</evidence>
<dbReference type="OrthoDB" id="9808276at2"/>
<reference evidence="3 4" key="1">
    <citation type="submission" date="2018-03" db="EMBL/GenBank/DDBJ databases">
        <title>Genome sequence of the symbiotic type strain Mesorhizobium helmanticense CSLC115NT isolated from Lotus corniculatus nodules.</title>
        <authorList>
            <person name="Sannazzaro A.I."/>
            <person name="Torres Tejerizo G.A."/>
            <person name="Dip D."/>
            <person name="Caballero M."/>
            <person name="Pistorio M."/>
            <person name="Estrella M.J."/>
        </authorList>
    </citation>
    <scope>NUCLEOTIDE SEQUENCE [LARGE SCALE GENOMIC DNA]</scope>
    <source>
        <strain evidence="3 4">CSLC115N</strain>
    </source>
</reference>
<name>A0A2T4IPL9_9HYPH</name>